<dbReference type="AlphaFoldDB" id="A0A8H3UVC7"/>
<feature type="region of interest" description="Disordered" evidence="1">
    <location>
        <begin position="1"/>
        <end position="30"/>
    </location>
</feature>
<organism evidence="2 3">
    <name type="scientific">Venturia inaequalis</name>
    <name type="common">Apple scab fungus</name>
    <dbReference type="NCBI Taxonomy" id="5025"/>
    <lineage>
        <taxon>Eukaryota</taxon>
        <taxon>Fungi</taxon>
        <taxon>Dikarya</taxon>
        <taxon>Ascomycota</taxon>
        <taxon>Pezizomycotina</taxon>
        <taxon>Dothideomycetes</taxon>
        <taxon>Pleosporomycetidae</taxon>
        <taxon>Venturiales</taxon>
        <taxon>Venturiaceae</taxon>
        <taxon>Venturia</taxon>
    </lineage>
</organism>
<sequence length="103" mass="11082">MPQSSPYKDKNDTWFPVGPASSYPDITESGSVTLSDTITTTTTTCADKNDSDNSNDTTIVVATPGCKVFSVPEHAENGEMMQAVQLSNDPREQVRKGLRKGGQ</sequence>
<evidence type="ECO:0000313" key="2">
    <source>
        <dbReference type="EMBL" id="KAE9976425.1"/>
    </source>
</evidence>
<dbReference type="EMBL" id="WNWR01000499">
    <property type="protein sequence ID" value="KAE9976425.1"/>
    <property type="molecule type" value="Genomic_DNA"/>
</dbReference>
<protein>
    <submittedName>
        <fullName evidence="2">Uncharacterized protein</fullName>
    </submittedName>
</protein>
<comment type="caution">
    <text evidence="2">The sequence shown here is derived from an EMBL/GenBank/DDBJ whole genome shotgun (WGS) entry which is preliminary data.</text>
</comment>
<name>A0A8H3UVC7_VENIN</name>
<evidence type="ECO:0000313" key="3">
    <source>
        <dbReference type="Proteomes" id="UP000490939"/>
    </source>
</evidence>
<gene>
    <name evidence="2" type="ORF">EG327_008041</name>
</gene>
<dbReference type="Proteomes" id="UP000490939">
    <property type="component" value="Unassembled WGS sequence"/>
</dbReference>
<accession>A0A8H3UVC7</accession>
<proteinExistence type="predicted"/>
<reference evidence="2 3" key="1">
    <citation type="submission" date="2019-07" db="EMBL/GenBank/DDBJ databases">
        <title>Venturia inaequalis Genome Resource.</title>
        <authorList>
            <person name="Lichtner F.J."/>
        </authorList>
    </citation>
    <scope>NUCLEOTIDE SEQUENCE [LARGE SCALE GENOMIC DNA]</scope>
    <source>
        <strain evidence="2 3">DMI_063113</strain>
    </source>
</reference>
<evidence type="ECO:0000256" key="1">
    <source>
        <dbReference type="SAM" id="MobiDB-lite"/>
    </source>
</evidence>
<keyword evidence="3" id="KW-1185">Reference proteome</keyword>